<evidence type="ECO:0000313" key="1">
    <source>
        <dbReference type="EMBL" id="ACI98512.1"/>
    </source>
</evidence>
<reference evidence="1 2" key="1">
    <citation type="journal article" date="2010" name="BMC Genomics">
        <title>Metabolic flexibility revealed in the genome of the cyst-forming alpha-1 proteobacterium Rhodospirillum centenum.</title>
        <authorList>
            <person name="Lu Y.K."/>
            <person name="Marden J."/>
            <person name="Han M."/>
            <person name="Swingley W.D."/>
            <person name="Mastrian S.D."/>
            <person name="Chowdhury S.R."/>
            <person name="Hao J."/>
            <person name="Helmy T."/>
            <person name="Kim S."/>
            <person name="Kurdoglu A.A."/>
            <person name="Matthies H.J."/>
            <person name="Rollo D."/>
            <person name="Stothard P."/>
            <person name="Blankenship R.E."/>
            <person name="Bauer C.E."/>
            <person name="Touchman J.W."/>
        </authorList>
    </citation>
    <scope>NUCLEOTIDE SEQUENCE [LARGE SCALE GENOMIC DNA]</scope>
    <source>
        <strain evidence="2">ATCC 51521 / SW</strain>
    </source>
</reference>
<proteinExistence type="predicted"/>
<dbReference type="Proteomes" id="UP000001591">
    <property type="component" value="Chromosome"/>
</dbReference>
<name>B6ISS6_RHOCS</name>
<sequence>MVTNRLRALAQQIRIQSQQHPVAQAVLADRLAAAAEEAPAPVADRLRETAAGVLALSKARPWDPMTQAEREQLADFLDLAAGSAERVAVRQAAGGAA</sequence>
<dbReference type="RefSeq" id="WP_012566301.1">
    <property type="nucleotide sequence ID" value="NC_011420.2"/>
</dbReference>
<dbReference type="AlphaFoldDB" id="B6ISS6"/>
<dbReference type="HOGENOM" id="CLU_2344739_0_0_5"/>
<protein>
    <submittedName>
        <fullName evidence="1">Uncharacterized protein</fullName>
    </submittedName>
</protein>
<gene>
    <name evidence="1" type="ordered locus">RC1_1095</name>
</gene>
<accession>B6ISS6</accession>
<dbReference type="EMBL" id="CP000613">
    <property type="protein sequence ID" value="ACI98512.1"/>
    <property type="molecule type" value="Genomic_DNA"/>
</dbReference>
<keyword evidence="2" id="KW-1185">Reference proteome</keyword>
<organism evidence="1 2">
    <name type="scientific">Rhodospirillum centenum (strain ATCC 51521 / SW)</name>
    <dbReference type="NCBI Taxonomy" id="414684"/>
    <lineage>
        <taxon>Bacteria</taxon>
        <taxon>Pseudomonadati</taxon>
        <taxon>Pseudomonadota</taxon>
        <taxon>Alphaproteobacteria</taxon>
        <taxon>Rhodospirillales</taxon>
        <taxon>Rhodospirillaceae</taxon>
        <taxon>Rhodospirillum</taxon>
    </lineage>
</organism>
<dbReference type="OrthoDB" id="9974148at2"/>
<dbReference type="STRING" id="414684.RC1_1095"/>
<dbReference type="KEGG" id="rce:RC1_1095"/>
<evidence type="ECO:0000313" key="2">
    <source>
        <dbReference type="Proteomes" id="UP000001591"/>
    </source>
</evidence>